<keyword evidence="3" id="KW-1185">Reference proteome</keyword>
<dbReference type="OrthoDB" id="9799750at2"/>
<name>H9UH70_SPIAZ</name>
<dbReference type="SUPFAM" id="SSF81301">
    <property type="entry name" value="Nucleotidyltransferase"/>
    <property type="match status" value="1"/>
</dbReference>
<organism evidence="2 3">
    <name type="scientific">Spirochaeta africana (strain ATCC 700263 / DSM 8902 / Z-7692)</name>
    <dbReference type="NCBI Taxonomy" id="889378"/>
    <lineage>
        <taxon>Bacteria</taxon>
        <taxon>Pseudomonadati</taxon>
        <taxon>Spirochaetota</taxon>
        <taxon>Spirochaetia</taxon>
        <taxon>Spirochaetales</taxon>
        <taxon>Spirochaetaceae</taxon>
        <taxon>Spirochaeta</taxon>
    </lineage>
</organism>
<feature type="domain" description="Polymerase nucleotidyl transferase" evidence="1">
    <location>
        <begin position="17"/>
        <end position="81"/>
    </location>
</feature>
<dbReference type="KEGG" id="sfc:Spiaf_0768"/>
<gene>
    <name evidence="2" type="ordered locus">Spiaf_0768</name>
</gene>
<keyword evidence="2" id="KW-0808">Transferase</keyword>
<protein>
    <submittedName>
        <fullName evidence="2">Putative nucleotidyltransferase</fullName>
    </submittedName>
</protein>
<dbReference type="Gene3D" id="3.30.460.10">
    <property type="entry name" value="Beta Polymerase, domain 2"/>
    <property type="match status" value="1"/>
</dbReference>
<dbReference type="GO" id="GO:0016779">
    <property type="term" value="F:nucleotidyltransferase activity"/>
    <property type="evidence" value="ECO:0007669"/>
    <property type="project" value="InterPro"/>
</dbReference>
<sequence length="105" mass="11525">MVTEQTMSDIVTTILNLTSPKKVILFGSYARKTMLADSDIDLMVIVSDDVADVRSLTADLHIALSRIVDVPCDLLVERESVFVARGALPTLEHTILQEGYTLYAA</sequence>
<dbReference type="HOGENOM" id="CLU_130257_9_3_12"/>
<dbReference type="InterPro" id="IPR043519">
    <property type="entry name" value="NT_sf"/>
</dbReference>
<reference evidence="3" key="1">
    <citation type="journal article" date="2013" name="Stand. Genomic Sci.">
        <title>Complete genome sequence of the halophilic bacterium Spirochaeta africana type strain (Z-7692(T)) from the alkaline Lake Magadi in the East African Rift.</title>
        <authorList>
            <person name="Liolos K."/>
            <person name="Abt B."/>
            <person name="Scheuner C."/>
            <person name="Teshima H."/>
            <person name="Held B."/>
            <person name="Lapidus A."/>
            <person name="Nolan M."/>
            <person name="Lucas S."/>
            <person name="Deshpande S."/>
            <person name="Cheng J.F."/>
            <person name="Tapia R."/>
            <person name="Goodwin L.A."/>
            <person name="Pitluck S."/>
            <person name="Pagani I."/>
            <person name="Ivanova N."/>
            <person name="Mavromatis K."/>
            <person name="Mikhailova N."/>
            <person name="Huntemann M."/>
            <person name="Pati A."/>
            <person name="Chen A."/>
            <person name="Palaniappan K."/>
            <person name="Land M."/>
            <person name="Rohde M."/>
            <person name="Tindall B.J."/>
            <person name="Detter J.C."/>
            <person name="Goker M."/>
            <person name="Bristow J."/>
            <person name="Eisen J.A."/>
            <person name="Markowitz V."/>
            <person name="Hugenholtz P."/>
            <person name="Woyke T."/>
            <person name="Klenk H.P."/>
            <person name="Kyrpides N.C."/>
        </authorList>
    </citation>
    <scope>NUCLEOTIDE SEQUENCE</scope>
    <source>
        <strain evidence="3">ATCC 700263 / DSM 8902 / Z-7692</strain>
    </source>
</reference>
<dbReference type="InterPro" id="IPR002934">
    <property type="entry name" value="Polymerase_NTP_transf_dom"/>
</dbReference>
<dbReference type="RefSeq" id="WP_014454860.1">
    <property type="nucleotide sequence ID" value="NC_017098.1"/>
</dbReference>
<dbReference type="EMBL" id="CP003282">
    <property type="protein sequence ID" value="AFG36863.1"/>
    <property type="molecule type" value="Genomic_DNA"/>
</dbReference>
<dbReference type="eggNOG" id="COG1708">
    <property type="taxonomic scope" value="Bacteria"/>
</dbReference>
<dbReference type="AlphaFoldDB" id="H9UH70"/>
<evidence type="ECO:0000313" key="3">
    <source>
        <dbReference type="Proteomes" id="UP000007383"/>
    </source>
</evidence>
<dbReference type="STRING" id="889378.Spiaf_0768"/>
<evidence type="ECO:0000259" key="1">
    <source>
        <dbReference type="Pfam" id="PF01909"/>
    </source>
</evidence>
<dbReference type="Pfam" id="PF01909">
    <property type="entry name" value="NTP_transf_2"/>
    <property type="match status" value="1"/>
</dbReference>
<evidence type="ECO:0000313" key="2">
    <source>
        <dbReference type="EMBL" id="AFG36863.1"/>
    </source>
</evidence>
<accession>H9UH70</accession>
<dbReference type="Proteomes" id="UP000007383">
    <property type="component" value="Chromosome"/>
</dbReference>
<dbReference type="CDD" id="cd05403">
    <property type="entry name" value="NT_KNTase_like"/>
    <property type="match status" value="1"/>
</dbReference>
<proteinExistence type="predicted"/>